<organism evidence="2 3">
    <name type="scientific">Mortierella alpina</name>
    <name type="common">Oleaginous fungus</name>
    <name type="synonym">Mortierella renispora</name>
    <dbReference type="NCBI Taxonomy" id="64518"/>
    <lineage>
        <taxon>Eukaryota</taxon>
        <taxon>Fungi</taxon>
        <taxon>Fungi incertae sedis</taxon>
        <taxon>Mucoromycota</taxon>
        <taxon>Mortierellomycotina</taxon>
        <taxon>Mortierellomycetes</taxon>
        <taxon>Mortierellales</taxon>
        <taxon>Mortierellaceae</taxon>
        <taxon>Mortierella</taxon>
    </lineage>
</organism>
<dbReference type="InterPro" id="IPR036514">
    <property type="entry name" value="SGNH_hydro_sf"/>
</dbReference>
<dbReference type="Pfam" id="PF13472">
    <property type="entry name" value="Lipase_GDSL_2"/>
    <property type="match status" value="1"/>
</dbReference>
<name>A0A9P8A6T3_MORAP</name>
<feature type="domain" description="SGNH hydrolase-type esterase" evidence="1">
    <location>
        <begin position="78"/>
        <end position="237"/>
    </location>
</feature>
<dbReference type="EMBL" id="JAIFTL010000101">
    <property type="protein sequence ID" value="KAG9323429.1"/>
    <property type="molecule type" value="Genomic_DNA"/>
</dbReference>
<dbReference type="AlphaFoldDB" id="A0A9P8A6T3"/>
<dbReference type="SUPFAM" id="SSF52266">
    <property type="entry name" value="SGNH hydrolase"/>
    <property type="match status" value="1"/>
</dbReference>
<sequence length="273" mass="30845">MSSNNGSLKELPENQGMSQEEFKHLIQEAMVFKERSHDTYHNIHEPELLTKFISMSDFSSPRSTSNGQTQDTIDTVLIGDSMLERLKTTGACTGIAQLDGSFNAGCGGDKIENVLYRLSFMSTLLEKRQIKLWVVMVGTNNLRKKGLRPSDVPLYRLLLQALLRISPGSNALVCEIFKRKDIEDRHVDEANEMIKEIVAEMNGNLGEERIFWSNAPAEVTKERLEDHVHLDDEGYRIWDKILLPRVVRLRAPAPFKSDMVVFTGAVPSLADQI</sequence>
<protein>
    <recommendedName>
        <fullName evidence="1">SGNH hydrolase-type esterase domain-containing protein</fullName>
    </recommendedName>
</protein>
<gene>
    <name evidence="2" type="ORF">KVV02_008829</name>
</gene>
<evidence type="ECO:0000313" key="3">
    <source>
        <dbReference type="Proteomes" id="UP000717515"/>
    </source>
</evidence>
<dbReference type="Gene3D" id="3.40.50.1110">
    <property type="entry name" value="SGNH hydrolase"/>
    <property type="match status" value="1"/>
</dbReference>
<dbReference type="Proteomes" id="UP000717515">
    <property type="component" value="Unassembled WGS sequence"/>
</dbReference>
<evidence type="ECO:0000313" key="2">
    <source>
        <dbReference type="EMBL" id="KAG9323429.1"/>
    </source>
</evidence>
<reference evidence="2" key="1">
    <citation type="submission" date="2021-07" db="EMBL/GenBank/DDBJ databases">
        <title>Draft genome of Mortierella alpina, strain LL118, isolated from an aspen leaf litter sample.</title>
        <authorList>
            <person name="Yang S."/>
            <person name="Vinatzer B.A."/>
        </authorList>
    </citation>
    <scope>NUCLEOTIDE SEQUENCE</scope>
    <source>
        <strain evidence="2">LL118</strain>
    </source>
</reference>
<comment type="caution">
    <text evidence="2">The sequence shown here is derived from an EMBL/GenBank/DDBJ whole genome shotgun (WGS) entry which is preliminary data.</text>
</comment>
<accession>A0A9P8A6T3</accession>
<evidence type="ECO:0000259" key="1">
    <source>
        <dbReference type="Pfam" id="PF13472"/>
    </source>
</evidence>
<dbReference type="InterPro" id="IPR013830">
    <property type="entry name" value="SGNH_hydro"/>
</dbReference>
<proteinExistence type="predicted"/>